<dbReference type="InterPro" id="IPR030923">
    <property type="entry name" value="LptG"/>
</dbReference>
<keyword evidence="11" id="KW-1185">Reference proteome</keyword>
<dbReference type="PANTHER" id="PTHR33529:SF2">
    <property type="entry name" value="LIPOPOLYSACCHARIDE EXPORT SYSTEM PERMEASE PROTEIN LPTG"/>
    <property type="match status" value="1"/>
</dbReference>
<comment type="similarity">
    <text evidence="3">Belongs to the LptF/LptG family.</text>
</comment>
<dbReference type="HOGENOM" id="CLU_028799_1_1_6"/>
<dbReference type="STRING" id="565045.NOR51B_757"/>
<dbReference type="AlphaFoldDB" id="B8KR06"/>
<feature type="transmembrane region" description="Helical" evidence="9">
    <location>
        <begin position="272"/>
        <end position="291"/>
    </location>
</feature>
<evidence type="ECO:0000256" key="7">
    <source>
        <dbReference type="ARBA" id="ARBA00023136"/>
    </source>
</evidence>
<dbReference type="PANTHER" id="PTHR33529">
    <property type="entry name" value="SLR0882 PROTEIN-RELATED"/>
    <property type="match status" value="1"/>
</dbReference>
<dbReference type="GO" id="GO:0015920">
    <property type="term" value="P:lipopolysaccharide transport"/>
    <property type="evidence" value="ECO:0007669"/>
    <property type="project" value="TreeGrafter"/>
</dbReference>
<keyword evidence="7 9" id="KW-0472">Membrane</keyword>
<comment type="subunit">
    <text evidence="8">Component of the lipopolysaccharide transport and assembly complex. The LptBFG transporter is composed of two ATP-binding proteins (LptB) and two transmembrane proteins (LptF and LptG).</text>
</comment>
<dbReference type="OrthoDB" id="9776227at2"/>
<gene>
    <name evidence="10" type="ORF">NOR51B_757</name>
</gene>
<reference evidence="11" key="1">
    <citation type="journal article" date="2013" name="BMC Microbiol.">
        <title>Taxonomy and evolution of bacteriochlorophyll a-containing members of the OM60/NOR5 clade of marine gammaproteobacteria: description of Luminiphilus syltensis gen. nov., sp. nov., reclassification of Haliea rubra as Pseudohaliea rubra gen. nov., comb. nov., and emendation of Chromatocurvus halotolerans.</title>
        <authorList>
            <person name="Spring S."/>
            <person name="Riedel T."/>
            <person name="Sproer C."/>
            <person name="Yan S."/>
            <person name="Harder J."/>
            <person name="Fuchs B.M."/>
        </authorList>
    </citation>
    <scope>NUCLEOTIDE SEQUENCE [LARGE SCALE GENOMIC DNA]</scope>
    <source>
        <strain evidence="11">NOR51-B</strain>
    </source>
</reference>
<evidence type="ECO:0000256" key="2">
    <source>
        <dbReference type="ARBA" id="ARBA00004651"/>
    </source>
</evidence>
<dbReference type="NCBIfam" id="TIGR04408">
    <property type="entry name" value="LptG_lptG"/>
    <property type="match status" value="1"/>
</dbReference>
<dbReference type="RefSeq" id="WP_009019566.1">
    <property type="nucleotide sequence ID" value="NZ_DS999411.1"/>
</dbReference>
<accession>B8KR06</accession>
<evidence type="ECO:0000256" key="6">
    <source>
        <dbReference type="ARBA" id="ARBA00022989"/>
    </source>
</evidence>
<dbReference type="GO" id="GO:0043190">
    <property type="term" value="C:ATP-binding cassette (ABC) transporter complex"/>
    <property type="evidence" value="ECO:0007669"/>
    <property type="project" value="InterPro"/>
</dbReference>
<sequence>MGKIDRYIGRAILGGTFAVLGVLVGLDALSTIVDEAEDLSDRYGFIDMMSYVGLTLPRRIHEFMPFAALIGALVGLGRLAGSSELVVVRSAGVSIGQLAISVMKPALLAAVVGFVVGDFIAPSSEQLAITQRALAQRSESTVSARHGSWNRDGGTFIHVSAVQRGGVAYGLSLFSFDEDKHLVRSLNAERGTYRGDHWLLEEVVLTQLESEKTTVSQYLTWRWNTQITPDLLVLEVVEPESLPVFKLWPWAKFLEQQGLTATDIELAFWRKVTQPLAIAGLVLVAMSFIFGPLREGSMGARIFAGVIVGVMFRISQDFFGPASVLFGLPPVLAAITPILFCWLAGIWLLNRRT</sequence>
<proteinExistence type="inferred from homology"/>
<feature type="transmembrane region" description="Helical" evidence="9">
    <location>
        <begin position="298"/>
        <end position="315"/>
    </location>
</feature>
<evidence type="ECO:0000256" key="8">
    <source>
        <dbReference type="ARBA" id="ARBA00026081"/>
    </source>
</evidence>
<keyword evidence="4" id="KW-1003">Cell membrane</keyword>
<dbReference type="GO" id="GO:0055085">
    <property type="term" value="P:transmembrane transport"/>
    <property type="evidence" value="ECO:0007669"/>
    <property type="project" value="InterPro"/>
</dbReference>
<comment type="subcellular location">
    <subcellularLocation>
        <location evidence="2">Cell membrane</location>
        <topology evidence="2">Multi-pass membrane protein</topology>
    </subcellularLocation>
</comment>
<feature type="transmembrane region" description="Helical" evidence="9">
    <location>
        <begin position="93"/>
        <end position="116"/>
    </location>
</feature>
<keyword evidence="6 9" id="KW-1133">Transmembrane helix</keyword>
<evidence type="ECO:0000256" key="1">
    <source>
        <dbReference type="ARBA" id="ARBA00002265"/>
    </source>
</evidence>
<name>B8KR06_9GAMM</name>
<evidence type="ECO:0000256" key="4">
    <source>
        <dbReference type="ARBA" id="ARBA00022475"/>
    </source>
</evidence>
<feature type="transmembrane region" description="Helical" evidence="9">
    <location>
        <begin position="327"/>
        <end position="349"/>
    </location>
</feature>
<dbReference type="EMBL" id="DS999411">
    <property type="protein sequence ID" value="EED34818.1"/>
    <property type="molecule type" value="Genomic_DNA"/>
</dbReference>
<evidence type="ECO:0000256" key="9">
    <source>
        <dbReference type="SAM" id="Phobius"/>
    </source>
</evidence>
<evidence type="ECO:0000313" key="11">
    <source>
        <dbReference type="Proteomes" id="UP000004699"/>
    </source>
</evidence>
<feature type="transmembrane region" description="Helical" evidence="9">
    <location>
        <begin position="12"/>
        <end position="33"/>
    </location>
</feature>
<organism evidence="10 11">
    <name type="scientific">Luminiphilus syltensis NOR5-1B</name>
    <dbReference type="NCBI Taxonomy" id="565045"/>
    <lineage>
        <taxon>Bacteria</taxon>
        <taxon>Pseudomonadati</taxon>
        <taxon>Pseudomonadota</taxon>
        <taxon>Gammaproteobacteria</taxon>
        <taxon>Cellvibrionales</taxon>
        <taxon>Halieaceae</taxon>
        <taxon>Luminiphilus</taxon>
    </lineage>
</organism>
<protein>
    <submittedName>
        <fullName evidence="10">Permease YjgP/YjgQ family protein</fullName>
    </submittedName>
</protein>
<evidence type="ECO:0000313" key="10">
    <source>
        <dbReference type="EMBL" id="EED34818.1"/>
    </source>
</evidence>
<evidence type="ECO:0000256" key="5">
    <source>
        <dbReference type="ARBA" id="ARBA00022692"/>
    </source>
</evidence>
<dbReference type="Proteomes" id="UP000004699">
    <property type="component" value="Unassembled WGS sequence"/>
</dbReference>
<dbReference type="eggNOG" id="COG0795">
    <property type="taxonomic scope" value="Bacteria"/>
</dbReference>
<dbReference type="InterPro" id="IPR005495">
    <property type="entry name" value="LptG/LptF_permease"/>
</dbReference>
<comment type="function">
    <text evidence="1">Part of the ABC transporter complex LptBFG involved in the translocation of lipopolysaccharide (LPS) from the inner membrane to the outer membrane.</text>
</comment>
<feature type="transmembrane region" description="Helical" evidence="9">
    <location>
        <begin position="63"/>
        <end position="81"/>
    </location>
</feature>
<evidence type="ECO:0000256" key="3">
    <source>
        <dbReference type="ARBA" id="ARBA00007725"/>
    </source>
</evidence>
<keyword evidence="5 9" id="KW-0812">Transmembrane</keyword>
<dbReference type="Pfam" id="PF03739">
    <property type="entry name" value="LptF_LptG"/>
    <property type="match status" value="1"/>
</dbReference>